<accession>A0ABV6BGX2</accession>
<dbReference type="RefSeq" id="WP_377247294.1">
    <property type="nucleotide sequence ID" value="NZ_JBHLXP010000005.1"/>
</dbReference>
<evidence type="ECO:0000313" key="2">
    <source>
        <dbReference type="EMBL" id="MFC0050117.1"/>
    </source>
</evidence>
<feature type="signal peptide" evidence="1">
    <location>
        <begin position="1"/>
        <end position="23"/>
    </location>
</feature>
<proteinExistence type="predicted"/>
<dbReference type="Pfam" id="PF19526">
    <property type="entry name" value="Slr4"/>
    <property type="match status" value="1"/>
</dbReference>
<keyword evidence="1" id="KW-0732">Signal</keyword>
<reference evidence="2 3" key="1">
    <citation type="submission" date="2024-09" db="EMBL/GenBank/DDBJ databases">
        <authorList>
            <person name="Sun Q."/>
            <person name="Mori K."/>
        </authorList>
    </citation>
    <scope>NUCLEOTIDE SEQUENCE [LARGE SCALE GENOMIC DNA]</scope>
    <source>
        <strain evidence="2 3">KCTC 23315</strain>
    </source>
</reference>
<dbReference type="InterPro" id="IPR045689">
    <property type="entry name" value="Slr4"/>
</dbReference>
<dbReference type="Proteomes" id="UP001589813">
    <property type="component" value="Unassembled WGS sequence"/>
</dbReference>
<name>A0ABV6BGX2_9GAMM</name>
<evidence type="ECO:0000313" key="3">
    <source>
        <dbReference type="Proteomes" id="UP001589813"/>
    </source>
</evidence>
<comment type="caution">
    <text evidence="2">The sequence shown here is derived from an EMBL/GenBank/DDBJ whole genome shotgun (WGS) entry which is preliminary data.</text>
</comment>
<evidence type="ECO:0000256" key="1">
    <source>
        <dbReference type="SAM" id="SignalP"/>
    </source>
</evidence>
<dbReference type="EMBL" id="JBHLXP010000005">
    <property type="protein sequence ID" value="MFC0050117.1"/>
    <property type="molecule type" value="Genomic_DNA"/>
</dbReference>
<keyword evidence="3" id="KW-1185">Reference proteome</keyword>
<protein>
    <submittedName>
        <fullName evidence="2">Uncharacterized protein</fullName>
    </submittedName>
</protein>
<sequence>MKTVFTKTLIATAALAFIGTANAASIRNIDTELGTSTATSLNGSLEGLVKVGTLTAQTDVAILLKNSVTNVEQDVLVITIAGAKFDTTATPSLVAQGTQTGGYDFFDYQGEDTIRFRVKTGGVPVVAGTAQHFQLQGAKLKVGSVTSGSKVTVSSKVQALNTVIGEYDKASFDLVKVRPQLSVEATTPFKATVATAKARKEFVANSDVTAGVESAVLTLTNNSSDLKALTVAAGTTAKVTHVVAGDFGFVRDADKADFGGNANGSVNSAEIATIVAATATDDTFTYTLSADNKLTVTQTAVGTLDTAVTLTVTPPAVTTPAKASSASAINPGKFLATVTASTTDSSFNIAADADVGAWTIDGSVVKVPYLVLQDGRFGTVVTVSNSGSRTGEVLLDIVDEAGVSIASALNAGSSAPGTIVNVSGKIKDALVAKGKDLKLVNKFSVTVTTNVPAADVLVYSAYTDSQNGGERAIVNNDSKVQTK</sequence>
<feature type="chain" id="PRO_5047459458" evidence="1">
    <location>
        <begin position="24"/>
        <end position="483"/>
    </location>
</feature>
<dbReference type="CDD" id="cd22554">
    <property type="entry name" value="Slr4-like"/>
    <property type="match status" value="1"/>
</dbReference>
<gene>
    <name evidence="2" type="ORF">ACFFJP_17590</name>
</gene>
<organism evidence="2 3">
    <name type="scientific">Rheinheimera tilapiae</name>
    <dbReference type="NCBI Taxonomy" id="875043"/>
    <lineage>
        <taxon>Bacteria</taxon>
        <taxon>Pseudomonadati</taxon>
        <taxon>Pseudomonadota</taxon>
        <taxon>Gammaproteobacteria</taxon>
        <taxon>Chromatiales</taxon>
        <taxon>Chromatiaceae</taxon>
        <taxon>Rheinheimera</taxon>
    </lineage>
</organism>